<dbReference type="EMBL" id="ASHM01011304">
    <property type="protein sequence ID" value="PNX93228.1"/>
    <property type="molecule type" value="Genomic_DNA"/>
</dbReference>
<evidence type="ECO:0000256" key="1">
    <source>
        <dbReference type="SAM" id="MobiDB-lite"/>
    </source>
</evidence>
<evidence type="ECO:0000256" key="2">
    <source>
        <dbReference type="SAM" id="SignalP"/>
    </source>
</evidence>
<organism evidence="4 5">
    <name type="scientific">Trifolium pratense</name>
    <name type="common">Red clover</name>
    <dbReference type="NCBI Taxonomy" id="57577"/>
    <lineage>
        <taxon>Eukaryota</taxon>
        <taxon>Viridiplantae</taxon>
        <taxon>Streptophyta</taxon>
        <taxon>Embryophyta</taxon>
        <taxon>Tracheophyta</taxon>
        <taxon>Spermatophyta</taxon>
        <taxon>Magnoliopsida</taxon>
        <taxon>eudicotyledons</taxon>
        <taxon>Gunneridae</taxon>
        <taxon>Pentapetalae</taxon>
        <taxon>rosids</taxon>
        <taxon>fabids</taxon>
        <taxon>Fabales</taxon>
        <taxon>Fabaceae</taxon>
        <taxon>Papilionoideae</taxon>
        <taxon>50 kb inversion clade</taxon>
        <taxon>NPAAA clade</taxon>
        <taxon>Hologalegina</taxon>
        <taxon>IRL clade</taxon>
        <taxon>Trifolieae</taxon>
        <taxon>Trifolium</taxon>
    </lineage>
</organism>
<reference evidence="4 5" key="1">
    <citation type="journal article" date="2014" name="Am. J. Bot.">
        <title>Genome assembly and annotation for red clover (Trifolium pratense; Fabaceae).</title>
        <authorList>
            <person name="Istvanek J."/>
            <person name="Jaros M."/>
            <person name="Krenek A."/>
            <person name="Repkova J."/>
        </authorList>
    </citation>
    <scope>NUCLEOTIDE SEQUENCE [LARGE SCALE GENOMIC DNA]</scope>
    <source>
        <strain evidence="5">cv. Tatra</strain>
        <tissue evidence="4">Young leaves</tissue>
    </source>
</reference>
<dbReference type="GO" id="GO:0006491">
    <property type="term" value="P:N-glycan processing"/>
    <property type="evidence" value="ECO:0007669"/>
    <property type="project" value="TreeGrafter"/>
</dbReference>
<reference evidence="4 5" key="2">
    <citation type="journal article" date="2017" name="Front. Plant Sci.">
        <title>Gene Classification and Mining of Molecular Markers Useful in Red Clover (Trifolium pratense) Breeding.</title>
        <authorList>
            <person name="Istvanek J."/>
            <person name="Dluhosova J."/>
            <person name="Dluhos P."/>
            <person name="Patkova L."/>
            <person name="Nedelnik J."/>
            <person name="Repkova J."/>
        </authorList>
    </citation>
    <scope>NUCLEOTIDE SEQUENCE [LARGE SCALE GENOMIC DNA]</scope>
    <source>
        <strain evidence="5">cv. Tatra</strain>
        <tissue evidence="4">Young leaves</tissue>
    </source>
</reference>
<dbReference type="GO" id="GO:0017177">
    <property type="term" value="C:glucosidase II complex"/>
    <property type="evidence" value="ECO:0007669"/>
    <property type="project" value="TreeGrafter"/>
</dbReference>
<evidence type="ECO:0000259" key="3">
    <source>
        <dbReference type="Pfam" id="PF12999"/>
    </source>
</evidence>
<dbReference type="AlphaFoldDB" id="A0A2K3MQW5"/>
<dbReference type="InterPro" id="IPR039794">
    <property type="entry name" value="Gtb1-like"/>
</dbReference>
<dbReference type="STRING" id="57577.A0A2K3MQW5"/>
<gene>
    <name evidence="4" type="ORF">L195_g016379</name>
</gene>
<evidence type="ECO:0000313" key="4">
    <source>
        <dbReference type="EMBL" id="PNX93228.1"/>
    </source>
</evidence>
<comment type="caution">
    <text evidence="4">The sequence shown here is derived from an EMBL/GenBank/DDBJ whole genome shotgun (WGS) entry which is preliminary data.</text>
</comment>
<dbReference type="Pfam" id="PF12999">
    <property type="entry name" value="PRKCSH-like"/>
    <property type="match status" value="1"/>
</dbReference>
<evidence type="ECO:0000313" key="5">
    <source>
        <dbReference type="Proteomes" id="UP000236291"/>
    </source>
</evidence>
<feature type="non-terminal residue" evidence="4">
    <location>
        <position position="268"/>
    </location>
</feature>
<name>A0A2K3MQW5_TRIPR</name>
<dbReference type="PANTHER" id="PTHR12630:SF17">
    <property type="entry name" value="EXPRESSED PROTEIN"/>
    <property type="match status" value="1"/>
</dbReference>
<dbReference type="Proteomes" id="UP000236291">
    <property type="component" value="Unassembled WGS sequence"/>
</dbReference>
<feature type="domain" description="Glucosidase II beta subunit N-terminal" evidence="3">
    <location>
        <begin position="19"/>
        <end position="130"/>
    </location>
</feature>
<feature type="signal peptide" evidence="2">
    <location>
        <begin position="1"/>
        <end position="25"/>
    </location>
</feature>
<feature type="compositionally biased region" description="Polar residues" evidence="1">
    <location>
        <begin position="243"/>
        <end position="254"/>
    </location>
</feature>
<proteinExistence type="predicted"/>
<feature type="region of interest" description="Disordered" evidence="1">
    <location>
        <begin position="239"/>
        <end position="268"/>
    </location>
</feature>
<keyword evidence="2" id="KW-0732">Signal</keyword>
<accession>A0A2K3MQW5</accession>
<feature type="compositionally biased region" description="Basic residues" evidence="1">
    <location>
        <begin position="255"/>
        <end position="268"/>
    </location>
</feature>
<protein>
    <submittedName>
        <fullName evidence="4">Glucosidase 2 subunit beta-like protein</fullName>
    </submittedName>
</protein>
<dbReference type="InterPro" id="IPR028146">
    <property type="entry name" value="PRKCSH_N"/>
</dbReference>
<dbReference type="PANTHER" id="PTHR12630">
    <property type="entry name" value="N-LINKED OLIGOSACCHARIDE PROCESSING"/>
    <property type="match status" value="1"/>
</dbReference>
<feature type="chain" id="PRO_5014446776" evidence="2">
    <location>
        <begin position="26"/>
        <end position="268"/>
    </location>
</feature>
<sequence>MESYCILCLPSAVASFLLIASSSLSFSHSSSLLGVHPLDEKYYSSQFIKCKDGSKSFSRDHRLNDNFCDCSDGTDEPGTSACPAGKFYCRNLGSKPQFIVSSHVNDRFCDCCDGSDEYDGTIHCPNTCVMGGNAENMYGNYNSKASDQGIFPGKEAKDEAKSEESVYNLNADSTFWSCSQISNVLLETFCALDLTKEMVKSRVNPRTRNHYEIIGRTTVRKETMHRRMNDMDSNAAAAINNGPEAQSNSATTRPVRNKRLPAKFKDHH</sequence>